<feature type="transmembrane region" description="Helical" evidence="1">
    <location>
        <begin position="6"/>
        <end position="24"/>
    </location>
</feature>
<feature type="domain" description="PASTA" evidence="2">
    <location>
        <begin position="210"/>
        <end position="284"/>
    </location>
</feature>
<keyword evidence="4" id="KW-1185">Reference proteome</keyword>
<feature type="domain" description="PASTA" evidence="2">
    <location>
        <begin position="65"/>
        <end position="134"/>
    </location>
</feature>
<keyword evidence="1" id="KW-0812">Transmembrane</keyword>
<dbReference type="Proteomes" id="UP000683507">
    <property type="component" value="Chromosome"/>
</dbReference>
<dbReference type="EMBL" id="OU015584">
    <property type="protein sequence ID" value="CAG5084332.1"/>
    <property type="molecule type" value="Genomic_DNA"/>
</dbReference>
<evidence type="ECO:0000313" key="4">
    <source>
        <dbReference type="Proteomes" id="UP000683507"/>
    </source>
</evidence>
<evidence type="ECO:0000256" key="1">
    <source>
        <dbReference type="SAM" id="Phobius"/>
    </source>
</evidence>
<dbReference type="PROSITE" id="PS51178">
    <property type="entry name" value="PASTA"/>
    <property type="match status" value="2"/>
</dbReference>
<dbReference type="CDD" id="cd06577">
    <property type="entry name" value="PASTA_pknB"/>
    <property type="match status" value="2"/>
</dbReference>
<dbReference type="SMART" id="SM00740">
    <property type="entry name" value="PASTA"/>
    <property type="match status" value="3"/>
</dbReference>
<evidence type="ECO:0000313" key="3">
    <source>
        <dbReference type="EMBL" id="CAG5084332.1"/>
    </source>
</evidence>
<reference evidence="3" key="1">
    <citation type="submission" date="2021-04" db="EMBL/GenBank/DDBJ databases">
        <authorList>
            <person name="Rodrigo-Torres L."/>
            <person name="Arahal R. D."/>
            <person name="Lucena T."/>
        </authorList>
    </citation>
    <scope>NUCLEOTIDE SEQUENCE</scope>
    <source>
        <strain evidence="3">AS29M-1</strain>
    </source>
</reference>
<organism evidence="3 4">
    <name type="scientific">Parvicella tangerina</name>
    <dbReference type="NCBI Taxonomy" id="2829795"/>
    <lineage>
        <taxon>Bacteria</taxon>
        <taxon>Pseudomonadati</taxon>
        <taxon>Bacteroidota</taxon>
        <taxon>Flavobacteriia</taxon>
        <taxon>Flavobacteriales</taxon>
        <taxon>Parvicellaceae</taxon>
        <taxon>Parvicella</taxon>
    </lineage>
</organism>
<protein>
    <recommendedName>
        <fullName evidence="2">PASTA domain-containing protein</fullName>
    </recommendedName>
</protein>
<dbReference type="Pfam" id="PF03793">
    <property type="entry name" value="PASTA"/>
    <property type="match status" value="2"/>
</dbReference>
<keyword evidence="1" id="KW-1133">Transmembrane helix</keyword>
<dbReference type="RefSeq" id="WP_258542668.1">
    <property type="nucleotide sequence ID" value="NZ_OU015584.1"/>
</dbReference>
<name>A0A916JNN8_9FLAO</name>
<dbReference type="AlphaFoldDB" id="A0A916JNN8"/>
<evidence type="ECO:0000259" key="2">
    <source>
        <dbReference type="PROSITE" id="PS51178"/>
    </source>
</evidence>
<dbReference type="KEGG" id="ptan:CRYO30217_02438"/>
<sequence length="299" mass="32353">MKWLIIIGVIAFAGGLIFLFRKNLGAFFRFLVSKLFLINLFLAVSLALLVNYCSIKSLDDYTNHGVKVEVPYLIGINVDELDSKFNGTELNFKIIDSTYSDEYPSGTVIKQDPDPKLNYDSVKPGRTIYLSIVKKGGEYKVLPDITGKKVNSKTEAQLKLEAVGFVVNFKSKPSKDDFVLQMIHNGKEVKGGEKLLKGSVITVVHGSGEGGAPVDLPNVKGITVGEANKILTAANLLIEVVYEPEAMTLVDSLNYVVTKQNPSPYSVPQGIVASGTTVSLIAGPPPETISVSDSTINNP</sequence>
<gene>
    <name evidence="3" type="ORF">CRYO30217_02438</name>
</gene>
<accession>A0A916JNN8</accession>
<proteinExistence type="predicted"/>
<keyword evidence="1" id="KW-0472">Membrane</keyword>
<dbReference type="Gene3D" id="3.30.10.20">
    <property type="match status" value="1"/>
</dbReference>
<feature type="transmembrane region" description="Helical" evidence="1">
    <location>
        <begin position="31"/>
        <end position="52"/>
    </location>
</feature>
<dbReference type="InterPro" id="IPR005543">
    <property type="entry name" value="PASTA_dom"/>
</dbReference>